<gene>
    <name evidence="18" type="ORF">EYW49_17865</name>
</gene>
<evidence type="ECO:0000259" key="17">
    <source>
        <dbReference type="PROSITE" id="PS50206"/>
    </source>
</evidence>
<evidence type="ECO:0000256" key="1">
    <source>
        <dbReference type="ARBA" id="ARBA00001917"/>
    </source>
</evidence>
<evidence type="ECO:0000256" key="10">
    <source>
        <dbReference type="ARBA" id="ARBA00043973"/>
    </source>
</evidence>
<comment type="cofactor">
    <cofactor evidence="2">
        <name>FAD</name>
        <dbReference type="ChEBI" id="CHEBI:57692"/>
    </cofactor>
</comment>
<dbReference type="Pfam" id="PF01266">
    <property type="entry name" value="DAO"/>
    <property type="match status" value="1"/>
</dbReference>
<dbReference type="EMBL" id="SJFN01000032">
    <property type="protein sequence ID" value="TBW34613.1"/>
    <property type="molecule type" value="Genomic_DNA"/>
</dbReference>
<dbReference type="AlphaFoldDB" id="A0A4Q9VJK4"/>
<comment type="cofactor">
    <cofactor evidence="1">
        <name>FMN</name>
        <dbReference type="ChEBI" id="CHEBI:58210"/>
    </cofactor>
</comment>
<dbReference type="SUPFAM" id="SSF54373">
    <property type="entry name" value="FAD-linked reductases, C-terminal domain"/>
    <property type="match status" value="1"/>
</dbReference>
<evidence type="ECO:0000256" key="7">
    <source>
        <dbReference type="ARBA" id="ARBA00022741"/>
    </source>
</evidence>
<evidence type="ECO:0000256" key="11">
    <source>
        <dbReference type="ARBA" id="ARBA00044044"/>
    </source>
</evidence>
<dbReference type="PANTHER" id="PTHR13847:SF287">
    <property type="entry name" value="FAD-DEPENDENT OXIDOREDUCTASE DOMAIN-CONTAINING PROTEIN 1"/>
    <property type="match status" value="1"/>
</dbReference>
<dbReference type="NCBIfam" id="TIGR01373">
    <property type="entry name" value="soxB"/>
    <property type="match status" value="1"/>
</dbReference>
<evidence type="ECO:0000256" key="15">
    <source>
        <dbReference type="ARBA" id="ARBA00047316"/>
    </source>
</evidence>
<keyword evidence="9" id="KW-0560">Oxidoreductase</keyword>
<name>A0A4Q9VJK4_9HYPH</name>
<proteinExistence type="inferred from homology"/>
<comment type="catalytic activity">
    <reaction evidence="16">
        <text>sarcosine + (6S)-5,6,7,8-tetrahydrofolate + O2 = (6R)-5,10-methylene-5,6,7,8-tetrahydrofolate + glycine + H2O2</text>
        <dbReference type="Rhea" id="RHEA:70455"/>
        <dbReference type="ChEBI" id="CHEBI:15379"/>
        <dbReference type="ChEBI" id="CHEBI:15636"/>
        <dbReference type="ChEBI" id="CHEBI:16240"/>
        <dbReference type="ChEBI" id="CHEBI:57305"/>
        <dbReference type="ChEBI" id="CHEBI:57433"/>
        <dbReference type="ChEBI" id="CHEBI:57453"/>
        <dbReference type="EC" id="1.5.3.24"/>
    </reaction>
</comment>
<dbReference type="PANTHER" id="PTHR13847">
    <property type="entry name" value="SARCOSINE DEHYDROGENASE-RELATED"/>
    <property type="match status" value="1"/>
</dbReference>
<keyword evidence="4" id="KW-0963">Cytoplasm</keyword>
<keyword evidence="6" id="KW-0288">FMN</keyword>
<dbReference type="InterPro" id="IPR001763">
    <property type="entry name" value="Rhodanese-like_dom"/>
</dbReference>
<evidence type="ECO:0000313" key="18">
    <source>
        <dbReference type="EMBL" id="TBW34613.1"/>
    </source>
</evidence>
<dbReference type="GO" id="GO:0005737">
    <property type="term" value="C:cytoplasm"/>
    <property type="evidence" value="ECO:0007669"/>
    <property type="project" value="UniProtKB-SubCell"/>
</dbReference>
<dbReference type="OrthoDB" id="9815989at2"/>
<dbReference type="SUPFAM" id="SSF51905">
    <property type="entry name" value="FAD/NAD(P)-binding domain"/>
    <property type="match status" value="1"/>
</dbReference>
<evidence type="ECO:0000313" key="19">
    <source>
        <dbReference type="Proteomes" id="UP000292781"/>
    </source>
</evidence>
<evidence type="ECO:0000256" key="14">
    <source>
        <dbReference type="ARBA" id="ARBA00044295"/>
    </source>
</evidence>
<keyword evidence="7" id="KW-0547">Nucleotide-binding</keyword>
<accession>A0A4Q9VJK4</accession>
<evidence type="ECO:0000256" key="9">
    <source>
        <dbReference type="ARBA" id="ARBA00023002"/>
    </source>
</evidence>
<dbReference type="Gene3D" id="3.50.50.60">
    <property type="entry name" value="FAD/NAD(P)-binding domain"/>
    <property type="match status" value="1"/>
</dbReference>
<dbReference type="RefSeq" id="WP_131310990.1">
    <property type="nucleotide sequence ID" value="NZ_SJFN01000032.1"/>
</dbReference>
<protein>
    <recommendedName>
        <fullName evidence="12">Sarcosine oxidase subunit beta</fullName>
        <ecNumber evidence="11">1.5.3.24</ecNumber>
    </recommendedName>
    <alternativeName>
        <fullName evidence="13">Sarcosine oxidase (5,10-methylenetetrahydrofolate-forming) subunit beta</fullName>
    </alternativeName>
    <alternativeName>
        <fullName evidence="14">Tetrameric sarcosine oxidase subunit beta</fullName>
    </alternativeName>
</protein>
<evidence type="ECO:0000256" key="13">
    <source>
        <dbReference type="ARBA" id="ARBA00044216"/>
    </source>
</evidence>
<reference evidence="18 19" key="1">
    <citation type="submission" date="2019-02" db="EMBL/GenBank/DDBJ databases">
        <title>Siculibacillus lacustris gen. nov., sp. nov., a new rosette-forming bacterium isolated from a freshwater crater lake (Lake St. Ana, Romania).</title>
        <authorList>
            <person name="Felfoldi T."/>
            <person name="Marton Z."/>
            <person name="Szabo A."/>
            <person name="Mentes A."/>
            <person name="Boka K."/>
            <person name="Marialigeti K."/>
            <person name="Mathe I."/>
            <person name="Koncz M."/>
            <person name="Schumann P."/>
            <person name="Toth E."/>
        </authorList>
    </citation>
    <scope>NUCLEOTIDE SEQUENCE [LARGE SCALE GENOMIC DNA]</scope>
    <source>
        <strain evidence="18 19">SA-279</strain>
    </source>
</reference>
<dbReference type="EC" id="1.5.3.24" evidence="11"/>
<comment type="subcellular location">
    <subcellularLocation>
        <location evidence="3">Cytoplasm</location>
    </subcellularLocation>
</comment>
<sequence>MRFSFLSLLRNAFSAHRDWPEQWRSPEPKPAYDVVIVGGGGHGLAAAYFLAAEFGIRNVAVVERGWIGGGNSGRNTTIVRSNYLLEDSEALYDHSLKIWENLSQTLNYNVMFSPRGILMLAHGHHDVQSFTRHLHANRLAGIDSEWLSPEEARAFCPGLNISKDIRYPIGGATLQRRGGVARHDAVVWGFARAASALGVDILQNCEVTGIRRGPDGAVTGLDTTRGAIATRKIGVSAAGHTSVVLEMAGLGRLPLESTPLQALVSEPLKPLISCVVMSNTIHAYISQSDKGDLVIGAGTDQYVSYSQTGGLQITAHTLDAICELFPHLRRVRMMRNWGGIVDNTVDRSPILGPTPVPGLFVNCGWGTGGFKATPGAGHLLAATIARGEAHPIAAPFGLDRFARGRLIDEAAAAAVAH</sequence>
<organism evidence="18 19">
    <name type="scientific">Siculibacillus lacustris</name>
    <dbReference type="NCBI Taxonomy" id="1549641"/>
    <lineage>
        <taxon>Bacteria</taxon>
        <taxon>Pseudomonadati</taxon>
        <taxon>Pseudomonadota</taxon>
        <taxon>Alphaproteobacteria</taxon>
        <taxon>Hyphomicrobiales</taxon>
        <taxon>Ancalomicrobiaceae</taxon>
        <taxon>Siculibacillus</taxon>
    </lineage>
</organism>
<dbReference type="PROSITE" id="PS50206">
    <property type="entry name" value="RHODANESE_3"/>
    <property type="match status" value="1"/>
</dbReference>
<dbReference type="GO" id="GO:0000166">
    <property type="term" value="F:nucleotide binding"/>
    <property type="evidence" value="ECO:0007669"/>
    <property type="project" value="UniProtKB-KW"/>
</dbReference>
<evidence type="ECO:0000256" key="16">
    <source>
        <dbReference type="ARBA" id="ARBA00048917"/>
    </source>
</evidence>
<evidence type="ECO:0000256" key="4">
    <source>
        <dbReference type="ARBA" id="ARBA00022490"/>
    </source>
</evidence>
<feature type="domain" description="Rhodanese" evidence="17">
    <location>
        <begin position="34"/>
        <end position="78"/>
    </location>
</feature>
<comment type="similarity">
    <text evidence="10">Belongs to the SoxB family.</text>
</comment>
<evidence type="ECO:0000256" key="8">
    <source>
        <dbReference type="ARBA" id="ARBA00022827"/>
    </source>
</evidence>
<dbReference type="InterPro" id="IPR006076">
    <property type="entry name" value="FAD-dep_OxRdtase"/>
</dbReference>
<evidence type="ECO:0000256" key="2">
    <source>
        <dbReference type="ARBA" id="ARBA00001974"/>
    </source>
</evidence>
<keyword evidence="19" id="KW-1185">Reference proteome</keyword>
<comment type="catalytic activity">
    <reaction evidence="15">
        <text>sarcosine + O2 + H2O = formaldehyde + glycine + H2O2</text>
        <dbReference type="Rhea" id="RHEA:13313"/>
        <dbReference type="ChEBI" id="CHEBI:15377"/>
        <dbReference type="ChEBI" id="CHEBI:15379"/>
        <dbReference type="ChEBI" id="CHEBI:16240"/>
        <dbReference type="ChEBI" id="CHEBI:16842"/>
        <dbReference type="ChEBI" id="CHEBI:57305"/>
        <dbReference type="ChEBI" id="CHEBI:57433"/>
    </reaction>
</comment>
<dbReference type="InterPro" id="IPR036188">
    <property type="entry name" value="FAD/NAD-bd_sf"/>
</dbReference>
<evidence type="ECO:0000256" key="5">
    <source>
        <dbReference type="ARBA" id="ARBA00022630"/>
    </source>
</evidence>
<keyword evidence="8" id="KW-0274">FAD</keyword>
<evidence type="ECO:0000256" key="6">
    <source>
        <dbReference type="ARBA" id="ARBA00022643"/>
    </source>
</evidence>
<evidence type="ECO:0000256" key="3">
    <source>
        <dbReference type="ARBA" id="ARBA00004496"/>
    </source>
</evidence>
<dbReference type="Gene3D" id="3.30.9.10">
    <property type="entry name" value="D-Amino Acid Oxidase, subunit A, domain 2"/>
    <property type="match status" value="1"/>
</dbReference>
<dbReference type="InterPro" id="IPR006278">
    <property type="entry name" value="SoxB"/>
</dbReference>
<evidence type="ECO:0000256" key="12">
    <source>
        <dbReference type="ARBA" id="ARBA00044150"/>
    </source>
</evidence>
<dbReference type="GO" id="GO:0046653">
    <property type="term" value="P:tetrahydrofolate metabolic process"/>
    <property type="evidence" value="ECO:0007669"/>
    <property type="project" value="InterPro"/>
</dbReference>
<comment type="caution">
    <text evidence="18">The sequence shown here is derived from an EMBL/GenBank/DDBJ whole genome shotgun (WGS) entry which is preliminary data.</text>
</comment>
<keyword evidence="5" id="KW-0285">Flavoprotein</keyword>
<dbReference type="GO" id="GO:0008115">
    <property type="term" value="F:sarcosine oxidase activity"/>
    <property type="evidence" value="ECO:0007669"/>
    <property type="project" value="InterPro"/>
</dbReference>
<dbReference type="Proteomes" id="UP000292781">
    <property type="component" value="Unassembled WGS sequence"/>
</dbReference>